<keyword evidence="5 7" id="KW-1133">Transmembrane helix</keyword>
<comment type="subcellular location">
    <subcellularLocation>
        <location evidence="1">Cell membrane</location>
        <topology evidence="1">Multi-pass membrane protein</topology>
    </subcellularLocation>
</comment>
<keyword evidence="3" id="KW-1003">Cell membrane</keyword>
<feature type="transmembrane region" description="Helical" evidence="7">
    <location>
        <begin position="343"/>
        <end position="362"/>
    </location>
</feature>
<name>A0A7U3YQ30_DESPD</name>
<evidence type="ECO:0000256" key="6">
    <source>
        <dbReference type="ARBA" id="ARBA00023136"/>
    </source>
</evidence>
<evidence type="ECO:0000256" key="2">
    <source>
        <dbReference type="ARBA" id="ARBA00008929"/>
    </source>
</evidence>
<accession>A0A7U3YQ30</accession>
<feature type="transmembrane region" description="Helical" evidence="7">
    <location>
        <begin position="12"/>
        <end position="30"/>
    </location>
</feature>
<evidence type="ECO:0000256" key="4">
    <source>
        <dbReference type="ARBA" id="ARBA00022692"/>
    </source>
</evidence>
<dbReference type="AlphaFoldDB" id="A0A7U3YQ30"/>
<keyword evidence="4 7" id="KW-0812">Transmembrane</keyword>
<feature type="transmembrane region" description="Helical" evidence="7">
    <location>
        <begin position="88"/>
        <end position="105"/>
    </location>
</feature>
<evidence type="ECO:0000313" key="8">
    <source>
        <dbReference type="EMBL" id="ADW19455.1"/>
    </source>
</evidence>
<dbReference type="Gene3D" id="1.20.1630.10">
    <property type="entry name" value="Formate dehydrogenase/DMSO reductase domain"/>
    <property type="match status" value="1"/>
</dbReference>
<feature type="transmembrane region" description="Helical" evidence="7">
    <location>
        <begin position="304"/>
        <end position="323"/>
    </location>
</feature>
<evidence type="ECO:0000313" key="9">
    <source>
        <dbReference type="Proteomes" id="UP000006365"/>
    </source>
</evidence>
<dbReference type="GO" id="GO:0009061">
    <property type="term" value="P:anaerobic respiration"/>
    <property type="evidence" value="ECO:0007669"/>
    <property type="project" value="TreeGrafter"/>
</dbReference>
<organism evidence="8 9">
    <name type="scientific">Desulfobulbus propionicus (strain ATCC 33891 / DSM 2032 / VKM B-1956 / 1pr3)</name>
    <dbReference type="NCBI Taxonomy" id="577650"/>
    <lineage>
        <taxon>Bacteria</taxon>
        <taxon>Pseudomonadati</taxon>
        <taxon>Thermodesulfobacteriota</taxon>
        <taxon>Desulfobulbia</taxon>
        <taxon>Desulfobulbales</taxon>
        <taxon>Desulfobulbaceae</taxon>
        <taxon>Desulfobulbus</taxon>
    </lineage>
</organism>
<evidence type="ECO:0000256" key="1">
    <source>
        <dbReference type="ARBA" id="ARBA00004651"/>
    </source>
</evidence>
<protein>
    <submittedName>
        <fullName evidence="8">Polysulphide reductase NrfD</fullName>
    </submittedName>
</protein>
<dbReference type="RefSeq" id="WP_015725979.1">
    <property type="nucleotide sequence ID" value="NC_014972.1"/>
</dbReference>
<dbReference type="Proteomes" id="UP000006365">
    <property type="component" value="Chromosome"/>
</dbReference>
<feature type="transmembrane region" description="Helical" evidence="7">
    <location>
        <begin position="164"/>
        <end position="190"/>
    </location>
</feature>
<comment type="similarity">
    <text evidence="2">Belongs to the NrfD family.</text>
</comment>
<sequence length="374" mass="41555">MESNPNIKTWTPATIVMVVLIIVGTVVALYRILSGLGAVTNMNDGYPWGFWLGLDVLGGVAMAAGGFIIACAVYLFNWKKYRPIVRPAILTAFLGYLMAVAAIFLDIGHPFRLPHPMVMWQYHSVMWVVAMHVIFYTTTLALEFSPMLFERLGWEKARRAVGKVMVGAVIFGVMLSTLHQSSLGAVFLIAPSKMSPLWWDTKMPFHFLVSAVAMGLSMVSFETMLSAKFLGHKVDKEIFFGLGRGVLIVLSFYLLLKLYQLFAVASPGMAFDGSLEGNMYLLEMLIGVILPIGLLSLKTVRTNVNALFSINMLVITGVLLNRMNVCLFSMESYNTWRGSAYSPSWMEFLVSLGIISLGVFLYKMSAKHLPLFSH</sequence>
<evidence type="ECO:0000256" key="7">
    <source>
        <dbReference type="SAM" id="Phobius"/>
    </source>
</evidence>
<feature type="transmembrane region" description="Helical" evidence="7">
    <location>
        <begin position="125"/>
        <end position="144"/>
    </location>
</feature>
<keyword evidence="9" id="KW-1185">Reference proteome</keyword>
<evidence type="ECO:0000256" key="3">
    <source>
        <dbReference type="ARBA" id="ARBA00022475"/>
    </source>
</evidence>
<keyword evidence="6 7" id="KW-0472">Membrane</keyword>
<reference evidence="8 9" key="1">
    <citation type="journal article" date="2011" name="Stand. Genomic Sci.">
        <title>Complete genome sequence of Desulfobulbus propionicus type strain (1pr3).</title>
        <authorList>
            <person name="Pagani I."/>
            <person name="Lapidus A."/>
            <person name="Nolan M."/>
            <person name="Lucas S."/>
            <person name="Hammon N."/>
            <person name="Deshpande S."/>
            <person name="Cheng J.F."/>
            <person name="Chertkov O."/>
            <person name="Davenport K."/>
            <person name="Tapia R."/>
            <person name="Han C."/>
            <person name="Goodwin L."/>
            <person name="Pitluck S."/>
            <person name="Liolios K."/>
            <person name="Mavromatis K."/>
            <person name="Ivanova N."/>
            <person name="Mikhailova N."/>
            <person name="Pati A."/>
            <person name="Chen A."/>
            <person name="Palaniappan K."/>
            <person name="Land M."/>
            <person name="Hauser L."/>
            <person name="Chang Y.J."/>
            <person name="Jeffries C.D."/>
            <person name="Detter J.C."/>
            <person name="Brambilla E."/>
            <person name="Kannan K.P."/>
            <person name="Djao O.D."/>
            <person name="Rohde M."/>
            <person name="Pukall R."/>
            <person name="Spring S."/>
            <person name="Goker M."/>
            <person name="Sikorski J."/>
            <person name="Woyke T."/>
            <person name="Bristow J."/>
            <person name="Eisen J.A."/>
            <person name="Markowitz V."/>
            <person name="Hugenholtz P."/>
            <person name="Kyrpides N.C."/>
            <person name="Klenk H.P."/>
        </authorList>
    </citation>
    <scope>NUCLEOTIDE SEQUENCE [LARGE SCALE GENOMIC DNA]</scope>
    <source>
        <strain evidence="9">ATCC 33891 / DSM 2032 / 1pr3</strain>
    </source>
</reference>
<proteinExistence type="inferred from homology"/>
<dbReference type="InterPro" id="IPR005614">
    <property type="entry name" value="NrfD-like"/>
</dbReference>
<dbReference type="PANTHER" id="PTHR30074">
    <property type="entry name" value="FORMATE DEHYDROGENASE, NITRATE-INDUCIBLE, CYTOCHROME B556 FDN SUBUNIT"/>
    <property type="match status" value="1"/>
</dbReference>
<gene>
    <name evidence="8" type="ordered locus">Despr_3329</name>
</gene>
<dbReference type="EMBL" id="CP002364">
    <property type="protein sequence ID" value="ADW19455.1"/>
    <property type="molecule type" value="Genomic_DNA"/>
</dbReference>
<feature type="transmembrane region" description="Helical" evidence="7">
    <location>
        <begin position="50"/>
        <end position="76"/>
    </location>
</feature>
<feature type="transmembrane region" description="Helical" evidence="7">
    <location>
        <begin position="238"/>
        <end position="259"/>
    </location>
</feature>
<dbReference type="InterPro" id="IPR051817">
    <property type="entry name" value="FDH_cytochrome_b556_subunit"/>
</dbReference>
<dbReference type="Pfam" id="PF03916">
    <property type="entry name" value="NrfD"/>
    <property type="match status" value="1"/>
</dbReference>
<feature type="transmembrane region" description="Helical" evidence="7">
    <location>
        <begin position="279"/>
        <end position="297"/>
    </location>
</feature>
<dbReference type="GO" id="GO:0005886">
    <property type="term" value="C:plasma membrane"/>
    <property type="evidence" value="ECO:0007669"/>
    <property type="project" value="UniProtKB-SubCell"/>
</dbReference>
<evidence type="ECO:0000256" key="5">
    <source>
        <dbReference type="ARBA" id="ARBA00022989"/>
    </source>
</evidence>
<feature type="transmembrane region" description="Helical" evidence="7">
    <location>
        <begin position="205"/>
        <end position="226"/>
    </location>
</feature>
<dbReference type="PANTHER" id="PTHR30074:SF4">
    <property type="entry name" value="NI_FE-HYDROGENASE 2 B-TYPE CYTOCHROME SUBUNIT-RELATED"/>
    <property type="match status" value="1"/>
</dbReference>
<dbReference type="KEGG" id="dpr:Despr_3329"/>